<dbReference type="PATRIC" id="fig|46429.4.peg.1382"/>
<keyword evidence="1" id="KW-1133">Transmembrane helix</keyword>
<evidence type="ECO:0000313" key="2">
    <source>
        <dbReference type="EMBL" id="KEQ54350.1"/>
    </source>
</evidence>
<dbReference type="OrthoDB" id="9924411at2"/>
<protein>
    <submittedName>
        <fullName evidence="2">Uncharacterized protein</fullName>
    </submittedName>
</protein>
<gene>
    <name evidence="2" type="ORF">BV95_01415</name>
</gene>
<evidence type="ECO:0000256" key="1">
    <source>
        <dbReference type="SAM" id="Phobius"/>
    </source>
</evidence>
<sequence>MNPPAKHRAMVLAQFLPWVEKGLLPALAAVAVLILFMIVHRLVDDSLVAGVIALIVPMVFLPLFRRQQLS</sequence>
<dbReference type="RefSeq" id="WP_156028595.1">
    <property type="nucleotide sequence ID" value="NZ_JFHR01000011.1"/>
</dbReference>
<name>A0A081RGM7_SPHCR</name>
<keyword evidence="1" id="KW-0812">Transmembrane</keyword>
<dbReference type="EMBL" id="JFHR01000011">
    <property type="protein sequence ID" value="KEQ54350.1"/>
    <property type="molecule type" value="Genomic_DNA"/>
</dbReference>
<feature type="transmembrane region" description="Helical" evidence="1">
    <location>
        <begin position="21"/>
        <end position="40"/>
    </location>
</feature>
<proteinExistence type="predicted"/>
<accession>A0A081RGM7</accession>
<dbReference type="Proteomes" id="UP000028411">
    <property type="component" value="Unassembled WGS sequence"/>
</dbReference>
<evidence type="ECO:0000313" key="3">
    <source>
        <dbReference type="Proteomes" id="UP000028411"/>
    </source>
</evidence>
<dbReference type="AlphaFoldDB" id="A0A081RGM7"/>
<comment type="caution">
    <text evidence="2">The sequence shown here is derived from an EMBL/GenBank/DDBJ whole genome shotgun (WGS) entry which is preliminary data.</text>
</comment>
<feature type="transmembrane region" description="Helical" evidence="1">
    <location>
        <begin position="46"/>
        <end position="64"/>
    </location>
</feature>
<organism evidence="2 3">
    <name type="scientific">Sphingobium chlorophenolicum</name>
    <dbReference type="NCBI Taxonomy" id="46429"/>
    <lineage>
        <taxon>Bacteria</taxon>
        <taxon>Pseudomonadati</taxon>
        <taxon>Pseudomonadota</taxon>
        <taxon>Alphaproteobacteria</taxon>
        <taxon>Sphingomonadales</taxon>
        <taxon>Sphingomonadaceae</taxon>
        <taxon>Sphingobium</taxon>
    </lineage>
</organism>
<reference evidence="2 3" key="1">
    <citation type="submission" date="2014-02" db="EMBL/GenBank/DDBJ databases">
        <title>Whole genome sequence of Sphingobium chlorophenolicum NBRC 16172.</title>
        <authorList>
            <person name="Gan H.M."/>
            <person name="Gan H.Y."/>
            <person name="Chew T.H."/>
            <person name="Savka M.A."/>
        </authorList>
    </citation>
    <scope>NUCLEOTIDE SEQUENCE [LARGE SCALE GENOMIC DNA]</scope>
    <source>
        <strain evidence="2 3">NBRC 16172</strain>
    </source>
</reference>
<keyword evidence="1" id="KW-0472">Membrane</keyword>